<proteinExistence type="predicted"/>
<keyword evidence="1" id="KW-0812">Transmembrane</keyword>
<comment type="caution">
    <text evidence="2">The sequence shown here is derived from an EMBL/GenBank/DDBJ whole genome shotgun (WGS) entry which is preliminary data.</text>
</comment>
<organism evidence="2 3">
    <name type="scientific">Paenibacillus silagei</name>
    <dbReference type="NCBI Taxonomy" id="1670801"/>
    <lineage>
        <taxon>Bacteria</taxon>
        <taxon>Bacillati</taxon>
        <taxon>Bacillota</taxon>
        <taxon>Bacilli</taxon>
        <taxon>Bacillales</taxon>
        <taxon>Paenibacillaceae</taxon>
        <taxon>Paenibacillus</taxon>
    </lineage>
</organism>
<dbReference type="EMBL" id="JAGGLV010000008">
    <property type="protein sequence ID" value="MBP2112655.1"/>
    <property type="molecule type" value="Genomic_DNA"/>
</dbReference>
<evidence type="ECO:0000313" key="2">
    <source>
        <dbReference type="EMBL" id="MBP2112655.1"/>
    </source>
</evidence>
<sequence>MVKALKWVAYITIAAAFIGGIVAGNIFAPEPEFSFDDKTFSWGFMVTFWVSGAVSSIFILGFASLLQHVEYMSERLYNLEELTRRQKELTERGLTQFSQSS</sequence>
<feature type="transmembrane region" description="Helical" evidence="1">
    <location>
        <begin position="7"/>
        <end position="28"/>
    </location>
</feature>
<name>A0ABS4NRG8_9BACL</name>
<keyword evidence="3" id="KW-1185">Reference proteome</keyword>
<keyword evidence="1" id="KW-1133">Transmembrane helix</keyword>
<protein>
    <submittedName>
        <fullName evidence="2">Uncharacterized protein</fullName>
    </submittedName>
</protein>
<reference evidence="2 3" key="1">
    <citation type="submission" date="2021-03" db="EMBL/GenBank/DDBJ databases">
        <title>Genomic Encyclopedia of Type Strains, Phase IV (KMG-IV): sequencing the most valuable type-strain genomes for metagenomic binning, comparative biology and taxonomic classification.</title>
        <authorList>
            <person name="Goeker M."/>
        </authorList>
    </citation>
    <scope>NUCLEOTIDE SEQUENCE [LARGE SCALE GENOMIC DNA]</scope>
    <source>
        <strain evidence="2 3">DSM 101953</strain>
    </source>
</reference>
<keyword evidence="1" id="KW-0472">Membrane</keyword>
<gene>
    <name evidence="2" type="ORF">J2Z70_002809</name>
</gene>
<feature type="transmembrane region" description="Helical" evidence="1">
    <location>
        <begin position="40"/>
        <end position="66"/>
    </location>
</feature>
<evidence type="ECO:0000256" key="1">
    <source>
        <dbReference type="SAM" id="Phobius"/>
    </source>
</evidence>
<evidence type="ECO:0000313" key="3">
    <source>
        <dbReference type="Proteomes" id="UP000773462"/>
    </source>
</evidence>
<dbReference type="Proteomes" id="UP000773462">
    <property type="component" value="Unassembled WGS sequence"/>
</dbReference>
<accession>A0ABS4NRG8</accession>